<gene>
    <name evidence="2" type="ORF">HERILL_LOCUS11196</name>
</gene>
<feature type="signal peptide" evidence="1">
    <location>
        <begin position="1"/>
        <end position="18"/>
    </location>
</feature>
<keyword evidence="3" id="KW-1185">Reference proteome</keyword>
<dbReference type="AlphaFoldDB" id="A0A7R8UY10"/>
<dbReference type="InParanoid" id="A0A7R8UY10"/>
<evidence type="ECO:0000256" key="1">
    <source>
        <dbReference type="SAM" id="SignalP"/>
    </source>
</evidence>
<evidence type="ECO:0000313" key="3">
    <source>
        <dbReference type="Proteomes" id="UP000594454"/>
    </source>
</evidence>
<name>A0A7R8UY10_HERIL</name>
<dbReference type="InterPro" id="IPR010629">
    <property type="entry name" value="Ins_allergen"/>
</dbReference>
<accession>A0A7R8UY10</accession>
<organism evidence="2 3">
    <name type="scientific">Hermetia illucens</name>
    <name type="common">Black soldier fly</name>
    <dbReference type="NCBI Taxonomy" id="343691"/>
    <lineage>
        <taxon>Eukaryota</taxon>
        <taxon>Metazoa</taxon>
        <taxon>Ecdysozoa</taxon>
        <taxon>Arthropoda</taxon>
        <taxon>Hexapoda</taxon>
        <taxon>Insecta</taxon>
        <taxon>Pterygota</taxon>
        <taxon>Neoptera</taxon>
        <taxon>Endopterygota</taxon>
        <taxon>Diptera</taxon>
        <taxon>Brachycera</taxon>
        <taxon>Stratiomyomorpha</taxon>
        <taxon>Stratiomyidae</taxon>
        <taxon>Hermetiinae</taxon>
        <taxon>Hermetia</taxon>
    </lineage>
</organism>
<dbReference type="PANTHER" id="PTHR21163:SF0">
    <property type="entry name" value="GH08205P-RELATED"/>
    <property type="match status" value="1"/>
</dbReference>
<dbReference type="Pfam" id="PF06757">
    <property type="entry name" value="Ins_allergen_rp"/>
    <property type="match status" value="1"/>
</dbReference>
<protein>
    <submittedName>
        <fullName evidence="2">Uncharacterized protein</fullName>
    </submittedName>
</protein>
<feature type="chain" id="PRO_5030522155" evidence="1">
    <location>
        <begin position="19"/>
        <end position="216"/>
    </location>
</feature>
<sequence>MKLLLLFTIFTYFANILAENEPRCLPSTGGGMQAIFQEFVSKMPIDEIRQLVRNTTAYNPEVQVTVDYLASKTFLRKLDDHLYQEGMFSFMHFTCTELYTDMNYNFKLLLRLFFSEQKYKNETSGYAKYSGASNDLLLSIIKLIPFNEVKTLFQEKLENDIYLQYYRKSVNSKEFKAIVKIAKASKSYEYLKKDLCRVGVDIAYMNEIIRRIFFEI</sequence>
<dbReference type="EMBL" id="LR899012">
    <property type="protein sequence ID" value="CAD7088586.1"/>
    <property type="molecule type" value="Genomic_DNA"/>
</dbReference>
<proteinExistence type="predicted"/>
<dbReference type="PANTHER" id="PTHR21163">
    <property type="entry name" value="PROTEIN G12"/>
    <property type="match status" value="1"/>
</dbReference>
<keyword evidence="1" id="KW-0732">Signal</keyword>
<evidence type="ECO:0000313" key="2">
    <source>
        <dbReference type="EMBL" id="CAD7088586.1"/>
    </source>
</evidence>
<reference evidence="2 3" key="1">
    <citation type="submission" date="2020-11" db="EMBL/GenBank/DDBJ databases">
        <authorList>
            <person name="Wallbank WR R."/>
            <person name="Pardo Diaz C."/>
            <person name="Kozak K."/>
            <person name="Martin S."/>
            <person name="Jiggins C."/>
            <person name="Moest M."/>
            <person name="Warren A I."/>
            <person name="Generalovic N T."/>
            <person name="Byers J.R.P. K."/>
            <person name="Montejo-Kovacevich G."/>
            <person name="Yen C E."/>
        </authorList>
    </citation>
    <scope>NUCLEOTIDE SEQUENCE [LARGE SCALE GENOMIC DNA]</scope>
</reference>
<dbReference type="Proteomes" id="UP000594454">
    <property type="component" value="Chromosome 4"/>
</dbReference>